<proteinExistence type="predicted"/>
<name>A0AAW1QIV5_9CHLO</name>
<evidence type="ECO:0000313" key="2">
    <source>
        <dbReference type="Proteomes" id="UP001445335"/>
    </source>
</evidence>
<organism evidence="1 2">
    <name type="scientific">Elliptochloris bilobata</name>
    <dbReference type="NCBI Taxonomy" id="381761"/>
    <lineage>
        <taxon>Eukaryota</taxon>
        <taxon>Viridiplantae</taxon>
        <taxon>Chlorophyta</taxon>
        <taxon>core chlorophytes</taxon>
        <taxon>Trebouxiophyceae</taxon>
        <taxon>Trebouxiophyceae incertae sedis</taxon>
        <taxon>Elliptochloris clade</taxon>
        <taxon>Elliptochloris</taxon>
    </lineage>
</organism>
<reference evidence="1 2" key="1">
    <citation type="journal article" date="2024" name="Nat. Commun.">
        <title>Phylogenomics reveals the evolutionary origins of lichenization in chlorophyte algae.</title>
        <authorList>
            <person name="Puginier C."/>
            <person name="Libourel C."/>
            <person name="Otte J."/>
            <person name="Skaloud P."/>
            <person name="Haon M."/>
            <person name="Grisel S."/>
            <person name="Petersen M."/>
            <person name="Berrin J.G."/>
            <person name="Delaux P.M."/>
            <person name="Dal Grande F."/>
            <person name="Keller J."/>
        </authorList>
    </citation>
    <scope>NUCLEOTIDE SEQUENCE [LARGE SCALE GENOMIC DNA]</scope>
    <source>
        <strain evidence="1 2">SAG 245.80</strain>
    </source>
</reference>
<dbReference type="Proteomes" id="UP001445335">
    <property type="component" value="Unassembled WGS sequence"/>
</dbReference>
<evidence type="ECO:0000313" key="1">
    <source>
        <dbReference type="EMBL" id="KAK9821225.1"/>
    </source>
</evidence>
<dbReference type="PANTHER" id="PTHR35506:SF1">
    <property type="entry name" value="OS02G0135600 PROTEIN"/>
    <property type="match status" value="1"/>
</dbReference>
<protein>
    <submittedName>
        <fullName evidence="1">Uncharacterized protein</fullName>
    </submittedName>
</protein>
<dbReference type="PANTHER" id="PTHR35506">
    <property type="entry name" value="OS02G0135600 PROTEIN"/>
    <property type="match status" value="1"/>
</dbReference>
<dbReference type="EMBL" id="JALJOU010000105">
    <property type="protein sequence ID" value="KAK9821225.1"/>
    <property type="molecule type" value="Genomic_DNA"/>
</dbReference>
<accession>A0AAW1QIV5</accession>
<comment type="caution">
    <text evidence="1">The sequence shown here is derived from an EMBL/GenBank/DDBJ whole genome shotgun (WGS) entry which is preliminary data.</text>
</comment>
<gene>
    <name evidence="1" type="ORF">WJX81_003510</name>
</gene>
<sequence>MQSSLPYRFMDLAADFVSNSGNARKLALQAGCREAAELPGAQRGAELAALSLPTPGAVATAAAESLGLQGWLAEATARGNDAPAGTPPRSGLVDHAEAANGPADALILHVSLAAMIASSPVVRDVGALPGAWQGLLLVLRLAGVVRRDMAARLSATEAAERGGGGCILLERLLPELAYKLGRAPKYGA</sequence>
<dbReference type="AlphaFoldDB" id="A0AAW1QIV5"/>
<keyword evidence="2" id="KW-1185">Reference proteome</keyword>